<sequence>MSTIELHGYTLPLIHAAKYPFDQVCGLLLGIIEKETVTKVTTAVPLFHHWTTLTPMLDIALQQVEVYAKKKQLQIVGWYQANVGMDDVSLQENAIKVNNEKLGSMEKVTDALVVYDYVELQWRINRDQFKDQVKQEYLPKVYGLLNSSGYLRVVDLDDHLENISLDWLASSDLKL</sequence>
<accession>A0A1X2IPS2</accession>
<name>A0A1X2IPS2_9FUNG</name>
<organism evidence="1 2">
    <name type="scientific">Absidia repens</name>
    <dbReference type="NCBI Taxonomy" id="90262"/>
    <lineage>
        <taxon>Eukaryota</taxon>
        <taxon>Fungi</taxon>
        <taxon>Fungi incertae sedis</taxon>
        <taxon>Mucoromycota</taxon>
        <taxon>Mucoromycotina</taxon>
        <taxon>Mucoromycetes</taxon>
        <taxon>Mucorales</taxon>
        <taxon>Cunninghamellaceae</taxon>
        <taxon>Absidia</taxon>
    </lineage>
</organism>
<dbReference type="PANTHER" id="PTHR12941">
    <property type="entry name" value="ER MEMBRANE PROTEIN COMPLEX"/>
    <property type="match status" value="1"/>
</dbReference>
<comment type="caution">
    <text evidence="1">The sequence shown here is derived from an EMBL/GenBank/DDBJ whole genome shotgun (WGS) entry which is preliminary data.</text>
</comment>
<dbReference type="Gene3D" id="3.40.140.10">
    <property type="entry name" value="Cytidine Deaminase, domain 2"/>
    <property type="match status" value="1"/>
</dbReference>
<dbReference type="Pfam" id="PF03665">
    <property type="entry name" value="UPF0172"/>
    <property type="match status" value="1"/>
</dbReference>
<dbReference type="EMBL" id="MCGE01000006">
    <property type="protein sequence ID" value="ORZ20283.1"/>
    <property type="molecule type" value="Genomic_DNA"/>
</dbReference>
<gene>
    <name evidence="1" type="ORF">BCR42DRAFT_389511</name>
</gene>
<dbReference type="STRING" id="90262.A0A1X2IPS2"/>
<evidence type="ECO:0000313" key="2">
    <source>
        <dbReference type="Proteomes" id="UP000193560"/>
    </source>
</evidence>
<reference evidence="1 2" key="1">
    <citation type="submission" date="2016-07" db="EMBL/GenBank/DDBJ databases">
        <title>Pervasive Adenine N6-methylation of Active Genes in Fungi.</title>
        <authorList>
            <consortium name="DOE Joint Genome Institute"/>
            <person name="Mondo S.J."/>
            <person name="Dannebaum R.O."/>
            <person name="Kuo R.C."/>
            <person name="Labutti K."/>
            <person name="Haridas S."/>
            <person name="Kuo A."/>
            <person name="Salamov A."/>
            <person name="Ahrendt S.R."/>
            <person name="Lipzen A."/>
            <person name="Sullivan W."/>
            <person name="Andreopoulos W.B."/>
            <person name="Clum A."/>
            <person name="Lindquist E."/>
            <person name="Daum C."/>
            <person name="Ramamoorthy G.K."/>
            <person name="Gryganskyi A."/>
            <person name="Culley D."/>
            <person name="Magnuson J.K."/>
            <person name="James T.Y."/>
            <person name="O'Malley M.A."/>
            <person name="Stajich J.E."/>
            <person name="Spatafora J.W."/>
            <person name="Visel A."/>
            <person name="Grigoriev I.V."/>
        </authorList>
    </citation>
    <scope>NUCLEOTIDE SEQUENCE [LARGE SCALE GENOMIC DNA]</scope>
    <source>
        <strain evidence="1 2">NRRL 1336</strain>
    </source>
</reference>
<dbReference type="PANTHER" id="PTHR12941:SF10">
    <property type="entry name" value="ER MEMBRANE PROTEIN COMPLEX SUBUNIT 8_9 HOMOLOG"/>
    <property type="match status" value="1"/>
</dbReference>
<proteinExistence type="predicted"/>
<dbReference type="GO" id="GO:0072546">
    <property type="term" value="C:EMC complex"/>
    <property type="evidence" value="ECO:0007669"/>
    <property type="project" value="InterPro"/>
</dbReference>
<evidence type="ECO:0008006" key="3">
    <source>
        <dbReference type="Google" id="ProtNLM"/>
    </source>
</evidence>
<dbReference type="InterPro" id="IPR005366">
    <property type="entry name" value="EMC8/9"/>
</dbReference>
<keyword evidence="2" id="KW-1185">Reference proteome</keyword>
<dbReference type="OrthoDB" id="194468at2759"/>
<evidence type="ECO:0000313" key="1">
    <source>
        <dbReference type="EMBL" id="ORZ20283.1"/>
    </source>
</evidence>
<dbReference type="Proteomes" id="UP000193560">
    <property type="component" value="Unassembled WGS sequence"/>
</dbReference>
<dbReference type="CDD" id="cd08060">
    <property type="entry name" value="MPN_UPF0172"/>
    <property type="match status" value="1"/>
</dbReference>
<protein>
    <recommendedName>
        <fullName evidence="3">MPN domain-containing protein</fullName>
    </recommendedName>
</protein>
<dbReference type="AlphaFoldDB" id="A0A1X2IPS2"/>